<dbReference type="InterPro" id="IPR000150">
    <property type="entry name" value="Cof"/>
</dbReference>
<dbReference type="EMBL" id="CP051481">
    <property type="protein sequence ID" value="QJG67184.1"/>
    <property type="molecule type" value="Genomic_DNA"/>
</dbReference>
<sequence length="274" mass="30989">MPDKKYKLVAFDIDGTILPFEDGQKNQPLKPEIVEMFAKLKQQGYITAFCTGRDIFTIGDKINTPNVDYLIGANGGFIMDLTTREYIFEKSIPYEDFKVFQTATEKLQLPYQFIGKKQGYYNKLFDINHWFTEPFKADFVDVSEYDNNKDDPNYLITVNSEENKEIGAFYKELFKNNNLDMWVLAVWTGGVFIAAKDVHKAKGLEILCNMKGINLRDVVAFGDSSNDVEMLSQVGLGVAMGNASDELKSKAKAVAKPVTEQGAYKFLLEEGIII</sequence>
<dbReference type="InterPro" id="IPR036412">
    <property type="entry name" value="HAD-like_sf"/>
</dbReference>
<dbReference type="Gene3D" id="3.40.50.1000">
    <property type="entry name" value="HAD superfamily/HAD-like"/>
    <property type="match status" value="1"/>
</dbReference>
<dbReference type="Gene3D" id="3.30.1240.10">
    <property type="match status" value="1"/>
</dbReference>
<dbReference type="SFLD" id="SFLDS00003">
    <property type="entry name" value="Haloacid_Dehalogenase"/>
    <property type="match status" value="1"/>
</dbReference>
<reference evidence="1 2" key="1">
    <citation type="submission" date="2020-04" db="EMBL/GenBank/DDBJ databases">
        <title>Novel Mycoplasma species detected in Phocoena phocoena (harbor porpoise) from the USA.</title>
        <authorList>
            <person name="Volokhov D.V."/>
        </authorList>
    </citation>
    <scope>NUCLEOTIDE SEQUENCE [LARGE SCALE GENOMIC DNA]</scope>
    <source>
        <strain evidence="1 2">Phocoena C-264-GEN</strain>
    </source>
</reference>
<proteinExistence type="predicted"/>
<dbReference type="GO" id="GO:0016791">
    <property type="term" value="F:phosphatase activity"/>
    <property type="evidence" value="ECO:0007669"/>
    <property type="project" value="TreeGrafter"/>
</dbReference>
<gene>
    <name evidence="1" type="ORF">HGG69_02625</name>
</gene>
<dbReference type="PANTHER" id="PTHR10000:SF8">
    <property type="entry name" value="HAD SUPERFAMILY HYDROLASE-LIKE, TYPE 3"/>
    <property type="match status" value="1"/>
</dbReference>
<dbReference type="SUPFAM" id="SSF56784">
    <property type="entry name" value="HAD-like"/>
    <property type="match status" value="1"/>
</dbReference>
<dbReference type="Pfam" id="PF08282">
    <property type="entry name" value="Hydrolase_3"/>
    <property type="match status" value="1"/>
</dbReference>
<dbReference type="RefSeq" id="WP_169605233.1">
    <property type="nucleotide sequence ID" value="NZ_CP051481.1"/>
</dbReference>
<dbReference type="NCBIfam" id="TIGR01484">
    <property type="entry name" value="HAD-SF-IIB"/>
    <property type="match status" value="1"/>
</dbReference>
<dbReference type="GO" id="GO:0000287">
    <property type="term" value="F:magnesium ion binding"/>
    <property type="evidence" value="ECO:0007669"/>
    <property type="project" value="TreeGrafter"/>
</dbReference>
<dbReference type="InterPro" id="IPR023214">
    <property type="entry name" value="HAD_sf"/>
</dbReference>
<evidence type="ECO:0000313" key="1">
    <source>
        <dbReference type="EMBL" id="QJG67184.1"/>
    </source>
</evidence>
<dbReference type="PANTHER" id="PTHR10000">
    <property type="entry name" value="PHOSPHOSERINE PHOSPHATASE"/>
    <property type="match status" value="1"/>
</dbReference>
<dbReference type="NCBIfam" id="TIGR00099">
    <property type="entry name" value="Cof-subfamily"/>
    <property type="match status" value="1"/>
</dbReference>
<dbReference type="SFLD" id="SFLDG01140">
    <property type="entry name" value="C2.B:_Phosphomannomutase_and_P"/>
    <property type="match status" value="1"/>
</dbReference>
<dbReference type="KEGG" id="mphe:HGG69_02625"/>
<dbReference type="PROSITE" id="PS01229">
    <property type="entry name" value="COF_2"/>
    <property type="match status" value="1"/>
</dbReference>
<dbReference type="InterPro" id="IPR006379">
    <property type="entry name" value="HAD-SF_hydro_IIB"/>
</dbReference>
<organism evidence="1 2">
    <name type="scientific">Mycoplasma phocoenae</name>
    <dbReference type="NCBI Taxonomy" id="754517"/>
    <lineage>
        <taxon>Bacteria</taxon>
        <taxon>Bacillati</taxon>
        <taxon>Mycoplasmatota</taxon>
        <taxon>Mollicutes</taxon>
        <taxon>Mycoplasmataceae</taxon>
        <taxon>Mycoplasma</taxon>
    </lineage>
</organism>
<dbReference type="GO" id="GO:0005829">
    <property type="term" value="C:cytosol"/>
    <property type="evidence" value="ECO:0007669"/>
    <property type="project" value="TreeGrafter"/>
</dbReference>
<protein>
    <submittedName>
        <fullName evidence="1">HAD family phosphatase</fullName>
    </submittedName>
</protein>
<accession>A0A858U217</accession>
<dbReference type="NCBIfam" id="NF045966">
    <property type="entry name" value="YcsE_rel_Pase"/>
    <property type="match status" value="1"/>
</dbReference>
<evidence type="ECO:0000313" key="2">
    <source>
        <dbReference type="Proteomes" id="UP000501060"/>
    </source>
</evidence>
<name>A0A858U217_9MOLU</name>
<dbReference type="AlphaFoldDB" id="A0A858U217"/>
<dbReference type="Proteomes" id="UP000501060">
    <property type="component" value="Chromosome"/>
</dbReference>
<keyword evidence="2" id="KW-1185">Reference proteome</keyword>